<protein>
    <submittedName>
        <fullName evidence="2">Integrase</fullName>
    </submittedName>
</protein>
<dbReference type="GO" id="GO:0006310">
    <property type="term" value="P:DNA recombination"/>
    <property type="evidence" value="ECO:0007669"/>
    <property type="project" value="UniProtKB-KW"/>
</dbReference>
<dbReference type="AlphaFoldDB" id="A0A7W9EZC5"/>
<evidence type="ECO:0000313" key="2">
    <source>
        <dbReference type="EMBL" id="MBB5723667.1"/>
    </source>
</evidence>
<dbReference type="SUPFAM" id="SSF56349">
    <property type="entry name" value="DNA breaking-rejoining enzymes"/>
    <property type="match status" value="1"/>
</dbReference>
<keyword evidence="3" id="KW-1185">Reference proteome</keyword>
<proteinExistence type="predicted"/>
<evidence type="ECO:0000256" key="1">
    <source>
        <dbReference type="ARBA" id="ARBA00023172"/>
    </source>
</evidence>
<dbReference type="GO" id="GO:0003677">
    <property type="term" value="F:DNA binding"/>
    <property type="evidence" value="ECO:0007669"/>
    <property type="project" value="InterPro"/>
</dbReference>
<sequence length="646" mass="71654">MTYQNTKTTTFSHSLADVINWAEAEGRAKAPIYEALKIPARMGMIDEDIGLIAGDLEYFEKKIADLPIASVSKSKDLDRTRRTSNSRIRSLLRAYEQAHGAAAVDAGSSHRASYTALINWVKDREGFIAKGDLFTTSTHKSLFALRARADISLEQLEQSHIDRIFAVATVEKRRSMAKAIRLLTQLRGLENQRPELCTMLPRTNLTVPKTSDRAERIRWDAFPEGFRKNVASIIAETLATPADLAAWAKREMEAGRSSQEIDQEICAKTAQRGSAPKNPESAKAGYQQAITWLARPQRNACGTFAHLTTLKGLITRDAIEQAIMDQIDRAQRSLLLKDPAKSTTLGSRLTNLTTLAKHGLRDPEVVSHINILRFAHHEFVVTQKEMTDDADHTCRMLRDRPHLAAAFVHAPTTISVKALQTLERAVGRHDNAAEDRALRMFASAVAHGLQLSRPLRTSNLIALRHKGTRERGGNITWIKKRTHAELRFEKGEIKNDQVITVHVMGHDAALLWDWIEIYRPRFLALRDLPDSAYVFPGLAQPRLPKRGVTLPVGAMAASSFAELWALGHAAVNLGIQPHSCRHAVATLILAVEPGNFAKAAAVLGDKESTVRRHYGKDSGEAAAMNVRAALLAHHPEVFNIMKGKRP</sequence>
<comment type="caution">
    <text evidence="2">The sequence shown here is derived from an EMBL/GenBank/DDBJ whole genome shotgun (WGS) entry which is preliminary data.</text>
</comment>
<keyword evidence="1" id="KW-0233">DNA recombination</keyword>
<dbReference type="RefSeq" id="WP_183530766.1">
    <property type="nucleotide sequence ID" value="NZ_JACIJM010000012.1"/>
</dbReference>
<evidence type="ECO:0000313" key="3">
    <source>
        <dbReference type="Proteomes" id="UP000535415"/>
    </source>
</evidence>
<dbReference type="InterPro" id="IPR013762">
    <property type="entry name" value="Integrase-like_cat_sf"/>
</dbReference>
<dbReference type="Proteomes" id="UP000535415">
    <property type="component" value="Unassembled WGS sequence"/>
</dbReference>
<gene>
    <name evidence="2" type="ORF">FHS72_003312</name>
</gene>
<dbReference type="GO" id="GO:0015074">
    <property type="term" value="P:DNA integration"/>
    <property type="evidence" value="ECO:0007669"/>
    <property type="project" value="InterPro"/>
</dbReference>
<name>A0A7W9EZC5_9RHOB</name>
<accession>A0A7W9EZC5</accession>
<reference evidence="2 3" key="1">
    <citation type="submission" date="2020-08" db="EMBL/GenBank/DDBJ databases">
        <title>Genomic Encyclopedia of Type Strains, Phase IV (KMG-IV): sequencing the most valuable type-strain genomes for metagenomic binning, comparative biology and taxonomic classification.</title>
        <authorList>
            <person name="Goeker M."/>
        </authorList>
    </citation>
    <scope>NUCLEOTIDE SEQUENCE [LARGE SCALE GENOMIC DNA]</scope>
    <source>
        <strain evidence="2 3">DSM 101064</strain>
    </source>
</reference>
<organism evidence="2 3">
    <name type="scientific">Yoonia ponticola</name>
    <dbReference type="NCBI Taxonomy" id="1524255"/>
    <lineage>
        <taxon>Bacteria</taxon>
        <taxon>Pseudomonadati</taxon>
        <taxon>Pseudomonadota</taxon>
        <taxon>Alphaproteobacteria</taxon>
        <taxon>Rhodobacterales</taxon>
        <taxon>Paracoccaceae</taxon>
        <taxon>Yoonia</taxon>
    </lineage>
</organism>
<dbReference type="InterPro" id="IPR011010">
    <property type="entry name" value="DNA_brk_join_enz"/>
</dbReference>
<dbReference type="EMBL" id="JACIJM010000012">
    <property type="protein sequence ID" value="MBB5723667.1"/>
    <property type="molecule type" value="Genomic_DNA"/>
</dbReference>
<dbReference type="Gene3D" id="1.10.443.10">
    <property type="entry name" value="Intergrase catalytic core"/>
    <property type="match status" value="1"/>
</dbReference>